<gene>
    <name evidence="7" type="ORF">EVB01_00690</name>
</gene>
<feature type="transmembrane region" description="Helical" evidence="6">
    <location>
        <begin position="38"/>
        <end position="63"/>
    </location>
</feature>
<dbReference type="Pfam" id="PF01810">
    <property type="entry name" value="LysE"/>
    <property type="match status" value="1"/>
</dbReference>
<keyword evidence="2" id="KW-1003">Cell membrane</keyword>
<dbReference type="EMBL" id="SHBN01000007">
    <property type="protein sequence ID" value="RZO12319.1"/>
    <property type="molecule type" value="Genomic_DNA"/>
</dbReference>
<keyword evidence="4 6" id="KW-1133">Transmembrane helix</keyword>
<evidence type="ECO:0000313" key="7">
    <source>
        <dbReference type="EMBL" id="RZO12319.1"/>
    </source>
</evidence>
<evidence type="ECO:0000256" key="4">
    <source>
        <dbReference type="ARBA" id="ARBA00022989"/>
    </source>
</evidence>
<evidence type="ECO:0000256" key="3">
    <source>
        <dbReference type="ARBA" id="ARBA00022692"/>
    </source>
</evidence>
<sequence length="202" mass="22352">MMFFSAALAHLLAVMSPGPDTAIIFHQSLVKGRAQGILTALGIGFGIFIHCFFAISGISLLIYSSEEAKFFIKCIGAFYLLYLGLSFFISKKSSKPDESKVLFKNPFVIGLVTNLLNVKAFLFTVSLFSFINLDSNTLMSLIYLFYFPLTTAAWFSFVSYALTHHSMGDIFNKHSDNIQFASSAFIAGLGLFILLQALYGLR</sequence>
<protein>
    <submittedName>
        <fullName evidence="7">LysE family translocator</fullName>
    </submittedName>
</protein>
<evidence type="ECO:0000256" key="2">
    <source>
        <dbReference type="ARBA" id="ARBA00022475"/>
    </source>
</evidence>
<dbReference type="PANTHER" id="PTHR30086">
    <property type="entry name" value="ARGININE EXPORTER PROTEIN ARGO"/>
    <property type="match status" value="1"/>
</dbReference>
<comment type="caution">
    <text evidence="7">The sequence shown here is derived from an EMBL/GenBank/DDBJ whole genome shotgun (WGS) entry which is preliminary data.</text>
</comment>
<reference evidence="7 8" key="1">
    <citation type="submission" date="2019-02" db="EMBL/GenBank/DDBJ databases">
        <title>Prokaryotic population dynamics and viral predation in marine succession experiment using metagenomics: the confinement effect.</title>
        <authorList>
            <person name="Haro-Moreno J.M."/>
            <person name="Rodriguez-Valera F."/>
            <person name="Lopez-Perez M."/>
        </authorList>
    </citation>
    <scope>NUCLEOTIDE SEQUENCE [LARGE SCALE GENOMIC DNA]</scope>
    <source>
        <strain evidence="7">MED-G168</strain>
    </source>
</reference>
<evidence type="ECO:0000256" key="1">
    <source>
        <dbReference type="ARBA" id="ARBA00004651"/>
    </source>
</evidence>
<keyword evidence="3 6" id="KW-0812">Transmembrane</keyword>
<dbReference type="GO" id="GO:0005886">
    <property type="term" value="C:plasma membrane"/>
    <property type="evidence" value="ECO:0007669"/>
    <property type="project" value="UniProtKB-SubCell"/>
</dbReference>
<evidence type="ECO:0000313" key="8">
    <source>
        <dbReference type="Proteomes" id="UP000319023"/>
    </source>
</evidence>
<dbReference type="AlphaFoldDB" id="A0A520LU78"/>
<evidence type="ECO:0000256" key="6">
    <source>
        <dbReference type="SAM" id="Phobius"/>
    </source>
</evidence>
<proteinExistence type="predicted"/>
<feature type="transmembrane region" description="Helical" evidence="6">
    <location>
        <begin position="109"/>
        <end position="131"/>
    </location>
</feature>
<accession>A0A520LU78</accession>
<feature type="transmembrane region" description="Helical" evidence="6">
    <location>
        <begin position="143"/>
        <end position="162"/>
    </location>
</feature>
<comment type="subcellular location">
    <subcellularLocation>
        <location evidence="1">Cell membrane</location>
        <topology evidence="1">Multi-pass membrane protein</topology>
    </subcellularLocation>
</comment>
<feature type="transmembrane region" description="Helical" evidence="6">
    <location>
        <begin position="70"/>
        <end position="89"/>
    </location>
</feature>
<dbReference type="PANTHER" id="PTHR30086:SF21">
    <property type="entry name" value="TRANSPORT PROTEIN"/>
    <property type="match status" value="1"/>
</dbReference>
<feature type="transmembrane region" description="Helical" evidence="6">
    <location>
        <begin position="182"/>
        <end position="201"/>
    </location>
</feature>
<name>A0A520LU78_9GAMM</name>
<dbReference type="Proteomes" id="UP000319023">
    <property type="component" value="Unassembled WGS sequence"/>
</dbReference>
<keyword evidence="5 6" id="KW-0472">Membrane</keyword>
<dbReference type="InterPro" id="IPR001123">
    <property type="entry name" value="LeuE-type"/>
</dbReference>
<evidence type="ECO:0000256" key="5">
    <source>
        <dbReference type="ARBA" id="ARBA00023136"/>
    </source>
</evidence>
<dbReference type="GO" id="GO:0015171">
    <property type="term" value="F:amino acid transmembrane transporter activity"/>
    <property type="evidence" value="ECO:0007669"/>
    <property type="project" value="TreeGrafter"/>
</dbReference>
<organism evidence="7 8">
    <name type="scientific">SAR86 cluster bacterium</name>
    <dbReference type="NCBI Taxonomy" id="2030880"/>
    <lineage>
        <taxon>Bacteria</taxon>
        <taxon>Pseudomonadati</taxon>
        <taxon>Pseudomonadota</taxon>
        <taxon>Gammaproteobacteria</taxon>
        <taxon>SAR86 cluster</taxon>
    </lineage>
</organism>